<comment type="caution">
    <text evidence="2">The sequence shown here is derived from an EMBL/GenBank/DDBJ whole genome shotgun (WGS) entry which is preliminary data.</text>
</comment>
<sequence>MKTSIVPRIPVAYHICVTGEVGSSAEAMIYLDMQRPAMVKCISHQYLATRSSTPNSAAEMGTVVSDEDQLCRDLSRFNCHRTSDFLTIQDDCSVTRMTEQDVGSGSRPPAPVVEPVPFLCEHARCYRRHCCCYAASHFAHSCLRSGDLGGQWCNAQFRNPLWADPSFGKLIVEKYSDMLQVPVRWFSVLLKKWTVRVIVETAKSPTYRDMTLLWGLCCEVHVLCLVFVKLSCSHLIRTESLKRAPMRWTQHCGTGPSAPNSNIRHYRHASTFGRPDLGLFSANRVRFPAPGFSHVGIVPDDAADRLVFSWISRFPPPSHSGAAPYVTLKNRFTPLFTPMRYHARTHTVERCRTRLLSDWIILGGNHHSPPSALTHSRLHSSVSHPLVHLSHERLTRRRPAISSRRPHFTSLAHTRQTASIKDCRPLGCSGIHSVLGLHLESSPTRVMRRGGLRRQPVSPEHSCVVAKRIGNSNRREGVCDPSKSRRCRHSRDSQKGRRQPRAHRSRKRELSSLPDFGMLESCRRVPLIGGFSRGISRFSRFLHSSSVSYSSPTTLMTLSSQDPTWPKYLHSTPREHCTPVQSPVLRSAVLRNDLPELGDAAAATRIQRQMSDAGFYSVRHKNVTQNSFWVLVDPIEKYECWTLIVGIFSFSGVTWKNLEQLCARSASDLDQEGPPGEVLLDAQHMGAACQHISRPSILPESREQPILPCSEDLHLSLCREDPALQECILTVAVVHVSQLQDPATSSVIWCIDYWPLLRALFILTSSWPYFHKHMATVAISTLAFRQGEPDSIPGRVTRFSDAAPYSLQSPSSALKTSLLRAAQIYSLSHGHDPPYSKVYRQDNGSVVHDGLSGQLWKIFEDVLEFKVLITSPNCVAPTGRLAEKQFSVGTRILVCCAASMLSLCPVFPPRPCGACENDGGCRSETHLSESYGRHARSERIWSGIEGVVQRGEADVAFGFAMMTSQRTPECAVLLANNTAEILSEMVAKGQGRMASSKVRLRSRPRDISRGQGQGRNHALKKIPAACALALVDLLLAVGASVAVLEVAVVAVASVLTCSVVAQLLLALCE</sequence>
<accession>A0ABQ9IEH5</accession>
<dbReference type="Proteomes" id="UP001159363">
    <property type="component" value="Chromosome 1"/>
</dbReference>
<organism evidence="2 3">
    <name type="scientific">Dryococelus australis</name>
    <dbReference type="NCBI Taxonomy" id="614101"/>
    <lineage>
        <taxon>Eukaryota</taxon>
        <taxon>Metazoa</taxon>
        <taxon>Ecdysozoa</taxon>
        <taxon>Arthropoda</taxon>
        <taxon>Hexapoda</taxon>
        <taxon>Insecta</taxon>
        <taxon>Pterygota</taxon>
        <taxon>Neoptera</taxon>
        <taxon>Polyneoptera</taxon>
        <taxon>Phasmatodea</taxon>
        <taxon>Verophasmatodea</taxon>
        <taxon>Anareolatae</taxon>
        <taxon>Phasmatidae</taxon>
        <taxon>Eurycanthinae</taxon>
        <taxon>Dryococelus</taxon>
    </lineage>
</organism>
<dbReference type="EMBL" id="JARBHB010000001">
    <property type="protein sequence ID" value="KAJ8895061.1"/>
    <property type="molecule type" value="Genomic_DNA"/>
</dbReference>
<gene>
    <name evidence="2" type="ORF">PR048_000386</name>
</gene>
<evidence type="ECO:0000256" key="1">
    <source>
        <dbReference type="SAM" id="MobiDB-lite"/>
    </source>
</evidence>
<evidence type="ECO:0000313" key="2">
    <source>
        <dbReference type="EMBL" id="KAJ8895061.1"/>
    </source>
</evidence>
<protein>
    <submittedName>
        <fullName evidence="2">Uncharacterized protein</fullName>
    </submittedName>
</protein>
<feature type="region of interest" description="Disordered" evidence="1">
    <location>
        <begin position="473"/>
        <end position="510"/>
    </location>
</feature>
<reference evidence="2 3" key="1">
    <citation type="submission" date="2023-02" db="EMBL/GenBank/DDBJ databases">
        <title>LHISI_Scaffold_Assembly.</title>
        <authorList>
            <person name="Stuart O.P."/>
            <person name="Cleave R."/>
            <person name="Magrath M.J.L."/>
            <person name="Mikheyev A.S."/>
        </authorList>
    </citation>
    <scope>NUCLEOTIDE SEQUENCE [LARGE SCALE GENOMIC DNA]</scope>
    <source>
        <strain evidence="2">Daus_M_001</strain>
        <tissue evidence="2">Leg muscle</tissue>
    </source>
</reference>
<proteinExistence type="predicted"/>
<feature type="compositionally biased region" description="Basic residues" evidence="1">
    <location>
        <begin position="496"/>
        <end position="507"/>
    </location>
</feature>
<evidence type="ECO:0000313" key="3">
    <source>
        <dbReference type="Proteomes" id="UP001159363"/>
    </source>
</evidence>
<keyword evidence="3" id="KW-1185">Reference proteome</keyword>
<name>A0ABQ9IEH5_9NEOP</name>